<dbReference type="AlphaFoldDB" id="A0AAV9JCE4"/>
<protein>
    <submittedName>
        <fullName evidence="2">Uncharacterized protein</fullName>
    </submittedName>
</protein>
<evidence type="ECO:0000313" key="3">
    <source>
        <dbReference type="Proteomes" id="UP001324427"/>
    </source>
</evidence>
<feature type="compositionally biased region" description="Low complexity" evidence="1">
    <location>
        <begin position="1"/>
        <end position="11"/>
    </location>
</feature>
<keyword evidence="3" id="KW-1185">Reference proteome</keyword>
<sequence>MGQPQSTLSASTPPPPSPPSSPPGTPSPPPGPPPGPAPLIRPMTDATGARMLYDRPELRRFFAESSIRDVIFNSLTHTQAMDLVEAYNIRDQRGLPLRIHDYIMCNPKTCEQLRPAEPRPLRPLATPPYVLAPPAFELPGTVLNPCDNIALRQNPISDVPGYPDGVNELTMCIEQHDDPVAGTHAQRNPRNPLVCIQCSGHRRNDIEDRLHALWFGVCADCRTHATANLPNIRQNRECQCPPAGEISALSRRFFLCRDHDRAWYTRTSASAQTEIDRRRRMKRRKKPAKSPYAKKKTATVAGAVFPVAPTFQQMAPTQRRKEFKWAGTGAMQAIPRCYCGNRMTADDHVRPVFVPPVMV</sequence>
<name>A0AAV9JCE4_9PEZI</name>
<reference evidence="2 3" key="1">
    <citation type="submission" date="2021-11" db="EMBL/GenBank/DDBJ databases">
        <title>Black yeast isolated from Biological Soil Crust.</title>
        <authorList>
            <person name="Kurbessoian T."/>
        </authorList>
    </citation>
    <scope>NUCLEOTIDE SEQUENCE [LARGE SCALE GENOMIC DNA]</scope>
    <source>
        <strain evidence="2 3">CCFEE 5522</strain>
    </source>
</reference>
<evidence type="ECO:0000313" key="2">
    <source>
        <dbReference type="EMBL" id="KAK4542897.1"/>
    </source>
</evidence>
<comment type="caution">
    <text evidence="2">The sequence shown here is derived from an EMBL/GenBank/DDBJ whole genome shotgun (WGS) entry which is preliminary data.</text>
</comment>
<feature type="region of interest" description="Disordered" evidence="1">
    <location>
        <begin position="1"/>
        <end position="43"/>
    </location>
</feature>
<dbReference type="EMBL" id="JAVFHQ010000037">
    <property type="protein sequence ID" value="KAK4542897.1"/>
    <property type="molecule type" value="Genomic_DNA"/>
</dbReference>
<evidence type="ECO:0000256" key="1">
    <source>
        <dbReference type="SAM" id="MobiDB-lite"/>
    </source>
</evidence>
<proteinExistence type="predicted"/>
<accession>A0AAV9JCE4</accession>
<dbReference type="Proteomes" id="UP001324427">
    <property type="component" value="Unassembled WGS sequence"/>
</dbReference>
<feature type="compositionally biased region" description="Pro residues" evidence="1">
    <location>
        <begin position="12"/>
        <end position="39"/>
    </location>
</feature>
<gene>
    <name evidence="2" type="ORF">LTR36_006086</name>
</gene>
<organism evidence="2 3">
    <name type="scientific">Oleoguttula mirabilis</name>
    <dbReference type="NCBI Taxonomy" id="1507867"/>
    <lineage>
        <taxon>Eukaryota</taxon>
        <taxon>Fungi</taxon>
        <taxon>Dikarya</taxon>
        <taxon>Ascomycota</taxon>
        <taxon>Pezizomycotina</taxon>
        <taxon>Dothideomycetes</taxon>
        <taxon>Dothideomycetidae</taxon>
        <taxon>Mycosphaerellales</taxon>
        <taxon>Teratosphaeriaceae</taxon>
        <taxon>Oleoguttula</taxon>
    </lineage>
</organism>